<dbReference type="PANTHER" id="PTHR44943:SF8">
    <property type="entry name" value="TPR REPEAT-CONTAINING PROTEIN MJ0263"/>
    <property type="match status" value="1"/>
</dbReference>
<gene>
    <name evidence="3" type="ORF">S01H1_56547</name>
</gene>
<keyword evidence="1" id="KW-0677">Repeat</keyword>
<protein>
    <recommendedName>
        <fullName evidence="4">Tetratricopeptide repeat protein</fullName>
    </recommendedName>
</protein>
<evidence type="ECO:0008006" key="4">
    <source>
        <dbReference type="Google" id="ProtNLM"/>
    </source>
</evidence>
<feature type="non-terminal residue" evidence="3">
    <location>
        <position position="257"/>
    </location>
</feature>
<dbReference type="PANTHER" id="PTHR44943">
    <property type="entry name" value="CELLULOSE SYNTHASE OPERON PROTEIN C"/>
    <property type="match status" value="1"/>
</dbReference>
<dbReference type="Gene3D" id="1.25.40.10">
    <property type="entry name" value="Tetratricopeptide repeat domain"/>
    <property type="match status" value="2"/>
</dbReference>
<sequence length="257" mass="29608">YLGPVQMRRGNWEQSAASYEKSFKLNPRSPGTAHFTGLIYERMRIYEEAVDWFDGALSIEADYIWSQFGKVRVYYLSNGDTEKARALLEILPPHRFNDYWWILNGMLERNFQGVLGRLDSLSYDVAEGEYFNFYKHLAYAMVYQAMNNQSLLKTHAEEARIALEEALREHPEDSRIHTSLGLAYAYLGRKEEAIREGKRAVSLYPQSKDAYGAPHYVNSLAMIYTVVGEYEEAINQLEYLMSIASGDIVSIPVLRLD</sequence>
<dbReference type="AlphaFoldDB" id="X0W7Y5"/>
<evidence type="ECO:0000256" key="2">
    <source>
        <dbReference type="ARBA" id="ARBA00022803"/>
    </source>
</evidence>
<dbReference type="EMBL" id="BARS01036828">
    <property type="protein sequence ID" value="GAG19367.1"/>
    <property type="molecule type" value="Genomic_DNA"/>
</dbReference>
<dbReference type="SUPFAM" id="SSF48452">
    <property type="entry name" value="TPR-like"/>
    <property type="match status" value="1"/>
</dbReference>
<keyword evidence="2" id="KW-0802">TPR repeat</keyword>
<accession>X0W7Y5</accession>
<dbReference type="InterPro" id="IPR011990">
    <property type="entry name" value="TPR-like_helical_dom_sf"/>
</dbReference>
<dbReference type="InterPro" id="IPR019734">
    <property type="entry name" value="TPR_rpt"/>
</dbReference>
<dbReference type="Pfam" id="PF13432">
    <property type="entry name" value="TPR_16"/>
    <property type="match status" value="2"/>
</dbReference>
<organism evidence="3">
    <name type="scientific">marine sediment metagenome</name>
    <dbReference type="NCBI Taxonomy" id="412755"/>
    <lineage>
        <taxon>unclassified sequences</taxon>
        <taxon>metagenomes</taxon>
        <taxon>ecological metagenomes</taxon>
    </lineage>
</organism>
<dbReference type="SMART" id="SM00028">
    <property type="entry name" value="TPR"/>
    <property type="match status" value="3"/>
</dbReference>
<dbReference type="PROSITE" id="PS50005">
    <property type="entry name" value="TPR"/>
    <property type="match status" value="1"/>
</dbReference>
<dbReference type="InterPro" id="IPR051685">
    <property type="entry name" value="Ycf3/AcsC/BcsC/TPR_MFPF"/>
</dbReference>
<evidence type="ECO:0000313" key="3">
    <source>
        <dbReference type="EMBL" id="GAG19367.1"/>
    </source>
</evidence>
<proteinExistence type="predicted"/>
<name>X0W7Y5_9ZZZZ</name>
<feature type="non-terminal residue" evidence="3">
    <location>
        <position position="1"/>
    </location>
</feature>
<reference evidence="3" key="1">
    <citation type="journal article" date="2014" name="Front. Microbiol.">
        <title>High frequency of phylogenetically diverse reductive dehalogenase-homologous genes in deep subseafloor sedimentary metagenomes.</title>
        <authorList>
            <person name="Kawai M."/>
            <person name="Futagami T."/>
            <person name="Toyoda A."/>
            <person name="Takaki Y."/>
            <person name="Nishi S."/>
            <person name="Hori S."/>
            <person name="Arai W."/>
            <person name="Tsubouchi T."/>
            <person name="Morono Y."/>
            <person name="Uchiyama I."/>
            <person name="Ito T."/>
            <person name="Fujiyama A."/>
            <person name="Inagaki F."/>
            <person name="Takami H."/>
        </authorList>
    </citation>
    <scope>NUCLEOTIDE SEQUENCE</scope>
    <source>
        <strain evidence="3">Expedition CK06-06</strain>
    </source>
</reference>
<comment type="caution">
    <text evidence="3">The sequence shown here is derived from an EMBL/GenBank/DDBJ whole genome shotgun (WGS) entry which is preliminary data.</text>
</comment>
<evidence type="ECO:0000256" key="1">
    <source>
        <dbReference type="ARBA" id="ARBA00022737"/>
    </source>
</evidence>